<sequence>MKKHLVILILGILLISCLDKKKQDDNKLLGNEVVTFVINQFPNNHDYNKEIYISGDFEGWSGGREQFKLKKKNNNYSITIPKYRETINFKFTQGNWETVECLENGNPIENRTYAFTGQDEKVEVNIANWYNLVENNQVSTASKNVHVFAEDFEIPQLNRKRKVSVYLPPNYETSNKHYQVLYFQDGQNVFDVKTSYTGEWEVDETLNAMYNEMGFELIVVAIDHGGNKRLNEYSAWDHEKYGKGEGKLYLDFLVNNLKPEIDKTYRTKPDHNNTGIMGSSLGGLFAHYAAVKRPDVFGQAGVFSPSFWYAENGFKFTEEHPNNTKFYYLIGDQEGEEMVNNMNRMVELMELNGFSNIHKKIEPNGIHSESFWKTEFKQAISWLFINQ</sequence>
<organism evidence="1 2">
    <name type="scientific">Jejuia spongiicola</name>
    <dbReference type="NCBI Taxonomy" id="2942207"/>
    <lineage>
        <taxon>Bacteria</taxon>
        <taxon>Pseudomonadati</taxon>
        <taxon>Bacteroidota</taxon>
        <taxon>Flavobacteriia</taxon>
        <taxon>Flavobacteriales</taxon>
        <taxon>Flavobacteriaceae</taxon>
        <taxon>Jejuia</taxon>
    </lineage>
</organism>
<evidence type="ECO:0000313" key="2">
    <source>
        <dbReference type="Proteomes" id="UP001165381"/>
    </source>
</evidence>
<dbReference type="InterPro" id="IPR000801">
    <property type="entry name" value="Esterase-like"/>
</dbReference>
<dbReference type="PROSITE" id="PS51257">
    <property type="entry name" value="PROKAR_LIPOPROTEIN"/>
    <property type="match status" value="1"/>
</dbReference>
<dbReference type="EMBL" id="JAMFLZ010000008">
    <property type="protein sequence ID" value="MCL6296378.1"/>
    <property type="molecule type" value="Genomic_DNA"/>
</dbReference>
<dbReference type="InterPro" id="IPR014756">
    <property type="entry name" value="Ig_E-set"/>
</dbReference>
<reference evidence="1" key="1">
    <citation type="submission" date="2022-05" db="EMBL/GenBank/DDBJ databases">
        <authorList>
            <person name="Park J.-S."/>
        </authorList>
    </citation>
    <scope>NUCLEOTIDE SEQUENCE</scope>
    <source>
        <strain evidence="1">2012CJ34-3</strain>
    </source>
</reference>
<dbReference type="InterPro" id="IPR029058">
    <property type="entry name" value="AB_hydrolase_fold"/>
</dbReference>
<proteinExistence type="predicted"/>
<dbReference type="RefSeq" id="WP_249973807.1">
    <property type="nucleotide sequence ID" value="NZ_JAMFLZ010000008.1"/>
</dbReference>
<name>A0ABT0QIS8_9FLAO</name>
<dbReference type="InterPro" id="IPR050583">
    <property type="entry name" value="Mycobacterial_A85_antigen"/>
</dbReference>
<dbReference type="PANTHER" id="PTHR48098">
    <property type="entry name" value="ENTEROCHELIN ESTERASE-RELATED"/>
    <property type="match status" value="1"/>
</dbReference>
<dbReference type="Pfam" id="PF00756">
    <property type="entry name" value="Esterase"/>
    <property type="match status" value="1"/>
</dbReference>
<dbReference type="SUPFAM" id="SSF81296">
    <property type="entry name" value="E set domains"/>
    <property type="match status" value="1"/>
</dbReference>
<dbReference type="Proteomes" id="UP001165381">
    <property type="component" value="Unassembled WGS sequence"/>
</dbReference>
<accession>A0ABT0QIS8</accession>
<dbReference type="PANTHER" id="PTHR48098:SF6">
    <property type="entry name" value="FERRI-BACILLIBACTIN ESTERASE BESA"/>
    <property type="match status" value="1"/>
</dbReference>
<comment type="caution">
    <text evidence="1">The sequence shown here is derived from an EMBL/GenBank/DDBJ whole genome shotgun (WGS) entry which is preliminary data.</text>
</comment>
<dbReference type="Gene3D" id="2.60.40.10">
    <property type="entry name" value="Immunoglobulins"/>
    <property type="match status" value="1"/>
</dbReference>
<keyword evidence="1" id="KW-0378">Hydrolase</keyword>
<dbReference type="GO" id="GO:0016787">
    <property type="term" value="F:hydrolase activity"/>
    <property type="evidence" value="ECO:0007669"/>
    <property type="project" value="UniProtKB-KW"/>
</dbReference>
<gene>
    <name evidence="1" type="ORF">M3P09_15305</name>
</gene>
<dbReference type="SUPFAM" id="SSF53474">
    <property type="entry name" value="alpha/beta-Hydrolases"/>
    <property type="match status" value="1"/>
</dbReference>
<dbReference type="Gene3D" id="3.40.50.1820">
    <property type="entry name" value="alpha/beta hydrolase"/>
    <property type="match status" value="1"/>
</dbReference>
<evidence type="ECO:0000313" key="1">
    <source>
        <dbReference type="EMBL" id="MCL6296378.1"/>
    </source>
</evidence>
<protein>
    <submittedName>
        <fullName evidence="1">Alpha/beta hydrolase-fold protein</fullName>
    </submittedName>
</protein>
<keyword evidence="2" id="KW-1185">Reference proteome</keyword>
<dbReference type="InterPro" id="IPR013783">
    <property type="entry name" value="Ig-like_fold"/>
</dbReference>